<protein>
    <submittedName>
        <fullName evidence="3">Amidohydrolase</fullName>
    </submittedName>
</protein>
<keyword evidence="1" id="KW-0456">Lyase</keyword>
<evidence type="ECO:0000313" key="3">
    <source>
        <dbReference type="EMBL" id="ONH33349.1"/>
    </source>
</evidence>
<dbReference type="PANTHER" id="PTHR21240:SF28">
    <property type="entry name" value="ISO-OROTATE DECARBOXYLASE (EUROFUNG)"/>
    <property type="match status" value="1"/>
</dbReference>
<evidence type="ECO:0000313" key="4">
    <source>
        <dbReference type="Proteomes" id="UP000188929"/>
    </source>
</evidence>
<dbReference type="OrthoDB" id="8673349at2"/>
<reference evidence="4" key="1">
    <citation type="submission" date="2016-10" db="EMBL/GenBank/DDBJ databases">
        <title>Frankia sp. NRRL B-16386 Genome sequencing.</title>
        <authorList>
            <person name="Ghodhbane-Gtari F."/>
            <person name="Swanson E."/>
            <person name="Gueddou A."/>
            <person name="Hezbri K."/>
            <person name="Ktari K."/>
            <person name="Nouioui I."/>
            <person name="Morris K."/>
            <person name="Simpson S."/>
            <person name="Abebe-Akele F."/>
            <person name="Thomas K."/>
            <person name="Gtari M."/>
            <person name="Tisa L.S."/>
        </authorList>
    </citation>
    <scope>NUCLEOTIDE SEQUENCE [LARGE SCALE GENOMIC DNA]</scope>
    <source>
        <strain evidence="4">NRRL B-16386</strain>
    </source>
</reference>
<dbReference type="Pfam" id="PF04909">
    <property type="entry name" value="Amidohydro_2"/>
    <property type="match status" value="1"/>
</dbReference>
<accession>A0A1V2IK70</accession>
<comment type="caution">
    <text evidence="3">The sequence shown here is derived from an EMBL/GenBank/DDBJ whole genome shotgun (WGS) entry which is preliminary data.</text>
</comment>
<dbReference type="GO" id="GO:0005737">
    <property type="term" value="C:cytoplasm"/>
    <property type="evidence" value="ECO:0007669"/>
    <property type="project" value="TreeGrafter"/>
</dbReference>
<dbReference type="InterPro" id="IPR032466">
    <property type="entry name" value="Metal_Hydrolase"/>
</dbReference>
<dbReference type="SUPFAM" id="SSF51556">
    <property type="entry name" value="Metallo-dependent hydrolases"/>
    <property type="match status" value="1"/>
</dbReference>
<keyword evidence="4" id="KW-1185">Reference proteome</keyword>
<evidence type="ECO:0000256" key="1">
    <source>
        <dbReference type="ARBA" id="ARBA00023239"/>
    </source>
</evidence>
<dbReference type="Proteomes" id="UP000188929">
    <property type="component" value="Unassembled WGS sequence"/>
</dbReference>
<dbReference type="InterPro" id="IPR006680">
    <property type="entry name" value="Amidohydro-rel"/>
</dbReference>
<dbReference type="AlphaFoldDB" id="A0A1V2IK70"/>
<dbReference type="EMBL" id="MOMC01000005">
    <property type="protein sequence ID" value="ONH33349.1"/>
    <property type="molecule type" value="Genomic_DNA"/>
</dbReference>
<organism evidence="3 4">
    <name type="scientific">Pseudofrankia asymbiotica</name>
    <dbReference type="NCBI Taxonomy" id="1834516"/>
    <lineage>
        <taxon>Bacteria</taxon>
        <taxon>Bacillati</taxon>
        <taxon>Actinomycetota</taxon>
        <taxon>Actinomycetes</taxon>
        <taxon>Frankiales</taxon>
        <taxon>Frankiaceae</taxon>
        <taxon>Pseudofrankia</taxon>
    </lineage>
</organism>
<dbReference type="InterPro" id="IPR032465">
    <property type="entry name" value="ACMSD"/>
</dbReference>
<sequence length="425" mass="47403">MQKEDMILVSIDDHSIEPPDMYERHVPAKYRDQAPKVIRNADGIDQWVFQGAATSTPFGMAATVGWPAEEWGRDPGTYTELRPGCFDLNARIDDMNANGVLASMCFPSMAGYNARTFAEAPDKQLSLIMLQAYNDWHIDEWCAGAPGRFIPIGMLPMWDPELAAAEVRRLAAKGCPAVSFLEAPHAQGYPSLLSGHWDPLLNAVVETGTVLCLHIGGGMGLLKLPVEAPPDHSIILSTQVMTLVAQDLLFGGVLLRYPTLKIAFSEAGIGWIPFYLERADRHVKNQLWLQNDFGGRLPSEIFREHVLGCFITDPTGLKNRHDIGIDIIAWESDYPHTDTTWPESPEILWSELVDAGVTEEETHKITWQNACRFFGFDPFTAIPREQATVGALRTRARNAHVDTTRMSKNEWRRRNEAAGIGVLVR</sequence>
<dbReference type="STRING" id="1834516.BL253_01845"/>
<dbReference type="Gene3D" id="3.20.20.140">
    <property type="entry name" value="Metal-dependent hydrolases"/>
    <property type="match status" value="1"/>
</dbReference>
<dbReference type="GO" id="GO:0019748">
    <property type="term" value="P:secondary metabolic process"/>
    <property type="evidence" value="ECO:0007669"/>
    <property type="project" value="TreeGrafter"/>
</dbReference>
<gene>
    <name evidence="3" type="ORF">BL253_01845</name>
</gene>
<keyword evidence="3" id="KW-0378">Hydrolase</keyword>
<dbReference type="GO" id="GO:0016831">
    <property type="term" value="F:carboxy-lyase activity"/>
    <property type="evidence" value="ECO:0007669"/>
    <property type="project" value="InterPro"/>
</dbReference>
<name>A0A1V2IK70_9ACTN</name>
<feature type="domain" description="Amidohydrolase-related" evidence="2">
    <location>
        <begin position="80"/>
        <end position="376"/>
    </location>
</feature>
<dbReference type="PANTHER" id="PTHR21240">
    <property type="entry name" value="2-AMINO-3-CARBOXYLMUCONATE-6-SEMIALDEHYDE DECARBOXYLASE"/>
    <property type="match status" value="1"/>
</dbReference>
<dbReference type="GO" id="GO:0016787">
    <property type="term" value="F:hydrolase activity"/>
    <property type="evidence" value="ECO:0007669"/>
    <property type="project" value="UniProtKB-KW"/>
</dbReference>
<proteinExistence type="predicted"/>
<evidence type="ECO:0000259" key="2">
    <source>
        <dbReference type="Pfam" id="PF04909"/>
    </source>
</evidence>
<dbReference type="RefSeq" id="WP_076813123.1">
    <property type="nucleotide sequence ID" value="NZ_MOMC01000005.1"/>
</dbReference>